<dbReference type="Proteomes" id="UP000007590">
    <property type="component" value="Chromosome"/>
</dbReference>
<evidence type="ECO:0000313" key="2">
    <source>
        <dbReference type="EMBL" id="AFD05814.1"/>
    </source>
</evidence>
<organism evidence="2 3">
    <name type="scientific">Solitalea canadensis (strain ATCC 29591 / DSM 3403 / JCM 21819 / LMG 8368 / NBRC 15130 / NCIMB 12057 / USAM 9D)</name>
    <name type="common">Flexibacter canadensis</name>
    <dbReference type="NCBI Taxonomy" id="929556"/>
    <lineage>
        <taxon>Bacteria</taxon>
        <taxon>Pseudomonadati</taxon>
        <taxon>Bacteroidota</taxon>
        <taxon>Sphingobacteriia</taxon>
        <taxon>Sphingobacteriales</taxon>
        <taxon>Sphingobacteriaceae</taxon>
        <taxon>Solitalea</taxon>
    </lineage>
</organism>
<dbReference type="OrthoDB" id="9793489at2"/>
<keyword evidence="3" id="KW-1185">Reference proteome</keyword>
<dbReference type="PROSITE" id="PS51257">
    <property type="entry name" value="PROKAR_LIPOPROTEIN"/>
    <property type="match status" value="1"/>
</dbReference>
<dbReference type="RefSeq" id="WP_014679042.1">
    <property type="nucleotide sequence ID" value="NC_017770.1"/>
</dbReference>
<sequence length="405" mass="46370">MKFIVYTTVALISLGGFSACNSKKAKVKSVEDTRSCIDKMSPKTEDIANIKKVIHADQKAWQLDTIFEKKVKKEGFNGNVLVAQKGVVIYEKSFGFASFGGKTKDSLKSDSKFQLASMSKTFTAVAVLKLIEGGKLKLDDSVQKFIPDFPYHGIDIKMLLSHRSGLPYYAYAFDDSVRRVKTPPDNNQILKWFAQSRPKPYNVPGRSFAYNNSNYMVLASIVERVTGMPFDQYLKMAIFDPLGMKNTFLFTTKNDSINVNRTFGYEGRRKVSVDYYDSVIGDKGIYSTVEDLFRWYKGLNSDCLISKKTIKEAWEPRSFERKGIKNYGYGFRMILRDVDSKHPKYVYHNGWWKGYSTLFWFNPKEDYVVIILGNRKNGTVYRVKSILQVMEEDSNVSDLDDELAD</sequence>
<dbReference type="PANTHER" id="PTHR46825:SF9">
    <property type="entry name" value="BETA-LACTAMASE-RELATED DOMAIN-CONTAINING PROTEIN"/>
    <property type="match status" value="1"/>
</dbReference>
<dbReference type="Gene3D" id="3.40.710.10">
    <property type="entry name" value="DD-peptidase/beta-lactamase superfamily"/>
    <property type="match status" value="1"/>
</dbReference>
<dbReference type="AlphaFoldDB" id="H8KPB6"/>
<dbReference type="eggNOG" id="COG1680">
    <property type="taxonomic scope" value="Bacteria"/>
</dbReference>
<name>H8KPB6_SOLCM</name>
<dbReference type="Pfam" id="PF00144">
    <property type="entry name" value="Beta-lactamase"/>
    <property type="match status" value="1"/>
</dbReference>
<dbReference type="EMBL" id="CP003349">
    <property type="protein sequence ID" value="AFD05814.1"/>
    <property type="molecule type" value="Genomic_DNA"/>
</dbReference>
<protein>
    <submittedName>
        <fullName evidence="2">Penicillin-binding protein, beta-lactamase class C</fullName>
    </submittedName>
</protein>
<dbReference type="InterPro" id="IPR050491">
    <property type="entry name" value="AmpC-like"/>
</dbReference>
<dbReference type="KEGG" id="scn:Solca_0689"/>
<dbReference type="InterPro" id="IPR001466">
    <property type="entry name" value="Beta-lactam-related"/>
</dbReference>
<evidence type="ECO:0000313" key="3">
    <source>
        <dbReference type="Proteomes" id="UP000007590"/>
    </source>
</evidence>
<dbReference type="SUPFAM" id="SSF56601">
    <property type="entry name" value="beta-lactamase/transpeptidase-like"/>
    <property type="match status" value="1"/>
</dbReference>
<evidence type="ECO:0000259" key="1">
    <source>
        <dbReference type="Pfam" id="PF00144"/>
    </source>
</evidence>
<dbReference type="PANTHER" id="PTHR46825">
    <property type="entry name" value="D-ALANYL-D-ALANINE-CARBOXYPEPTIDASE/ENDOPEPTIDASE AMPH"/>
    <property type="match status" value="1"/>
</dbReference>
<dbReference type="InterPro" id="IPR012338">
    <property type="entry name" value="Beta-lactam/transpept-like"/>
</dbReference>
<proteinExistence type="predicted"/>
<feature type="domain" description="Beta-lactamase-related" evidence="1">
    <location>
        <begin position="64"/>
        <end position="383"/>
    </location>
</feature>
<reference evidence="2" key="1">
    <citation type="submission" date="2012-02" db="EMBL/GenBank/DDBJ databases">
        <title>The complete genome of Solitalea canadensis DSM 3403.</title>
        <authorList>
            <consortium name="US DOE Joint Genome Institute (JGI-PGF)"/>
            <person name="Lucas S."/>
            <person name="Copeland A."/>
            <person name="Lapidus A."/>
            <person name="Glavina del Rio T."/>
            <person name="Dalin E."/>
            <person name="Tice H."/>
            <person name="Bruce D."/>
            <person name="Goodwin L."/>
            <person name="Pitluck S."/>
            <person name="Peters L."/>
            <person name="Ovchinnikova G."/>
            <person name="Lu M."/>
            <person name="Kyrpides N."/>
            <person name="Mavromatis K."/>
            <person name="Ivanova N."/>
            <person name="Brettin T."/>
            <person name="Detter J.C."/>
            <person name="Han C."/>
            <person name="Larimer F."/>
            <person name="Land M."/>
            <person name="Hauser L."/>
            <person name="Markowitz V."/>
            <person name="Cheng J.-F."/>
            <person name="Hugenholtz P."/>
            <person name="Woyke T."/>
            <person name="Wu D."/>
            <person name="Spring S."/>
            <person name="Schroeder M."/>
            <person name="Kopitz M."/>
            <person name="Brambilla E."/>
            <person name="Klenk H.-P."/>
            <person name="Eisen J.A."/>
        </authorList>
    </citation>
    <scope>NUCLEOTIDE SEQUENCE</scope>
    <source>
        <strain evidence="2">DSM 3403</strain>
    </source>
</reference>
<gene>
    <name evidence="2" type="ordered locus">Solca_0689</name>
</gene>
<dbReference type="STRING" id="929556.Solca_0689"/>
<dbReference type="HOGENOM" id="CLU_020027_0_1_10"/>
<accession>H8KPB6</accession>